<dbReference type="AlphaFoldDB" id="A0A1G9JRX1"/>
<comment type="catalytic activity">
    <reaction evidence="1">
        <text>ATP + protein L-histidine = ADP + protein N-phospho-L-histidine.</text>
        <dbReference type="EC" id="2.7.13.3"/>
    </reaction>
</comment>
<dbReference type="GO" id="GO:0005886">
    <property type="term" value="C:plasma membrane"/>
    <property type="evidence" value="ECO:0007669"/>
    <property type="project" value="TreeGrafter"/>
</dbReference>
<proteinExistence type="predicted"/>
<keyword evidence="4" id="KW-0808">Transferase</keyword>
<evidence type="ECO:0000313" key="11">
    <source>
        <dbReference type="EMBL" id="SDL40122.1"/>
    </source>
</evidence>
<keyword evidence="12" id="KW-1185">Reference proteome</keyword>
<keyword evidence="6 11" id="KW-0418">Kinase</keyword>
<dbReference type="STRING" id="380244.SAMN05216298_3823"/>
<dbReference type="EC" id="2.7.13.3" evidence="2"/>
<evidence type="ECO:0000259" key="10">
    <source>
        <dbReference type="PROSITE" id="PS50109"/>
    </source>
</evidence>
<name>A0A1G9JRX1_9ACTN</name>
<dbReference type="Pfam" id="PF02518">
    <property type="entry name" value="HATPase_c"/>
    <property type="match status" value="1"/>
</dbReference>
<dbReference type="PROSITE" id="PS50109">
    <property type="entry name" value="HIS_KIN"/>
    <property type="match status" value="1"/>
</dbReference>
<organism evidence="11 12">
    <name type="scientific">Glycomyces sambucus</name>
    <dbReference type="NCBI Taxonomy" id="380244"/>
    <lineage>
        <taxon>Bacteria</taxon>
        <taxon>Bacillati</taxon>
        <taxon>Actinomycetota</taxon>
        <taxon>Actinomycetes</taxon>
        <taxon>Glycomycetales</taxon>
        <taxon>Glycomycetaceae</taxon>
        <taxon>Glycomyces</taxon>
    </lineage>
</organism>
<keyword evidence="7 9" id="KW-1133">Transmembrane helix</keyword>
<feature type="domain" description="Histidine kinase" evidence="10">
    <location>
        <begin position="525"/>
        <end position="630"/>
    </location>
</feature>
<dbReference type="SUPFAM" id="SSF55874">
    <property type="entry name" value="ATPase domain of HSP90 chaperone/DNA topoisomerase II/histidine kinase"/>
    <property type="match status" value="1"/>
</dbReference>
<gene>
    <name evidence="11" type="ORF">SAMN05216298_3823</name>
</gene>
<evidence type="ECO:0000256" key="3">
    <source>
        <dbReference type="ARBA" id="ARBA00022553"/>
    </source>
</evidence>
<dbReference type="SMART" id="SM00387">
    <property type="entry name" value="HATPase_c"/>
    <property type="match status" value="1"/>
</dbReference>
<feature type="transmembrane region" description="Helical" evidence="9">
    <location>
        <begin position="306"/>
        <end position="328"/>
    </location>
</feature>
<protein>
    <recommendedName>
        <fullName evidence="2">histidine kinase</fullName>
        <ecNumber evidence="2">2.7.13.3</ecNumber>
    </recommendedName>
</protein>
<dbReference type="CDD" id="cd00075">
    <property type="entry name" value="HATPase"/>
    <property type="match status" value="1"/>
</dbReference>
<dbReference type="Gene3D" id="3.30.565.10">
    <property type="entry name" value="Histidine kinase-like ATPase, C-terminal domain"/>
    <property type="match status" value="1"/>
</dbReference>
<evidence type="ECO:0000256" key="5">
    <source>
        <dbReference type="ARBA" id="ARBA00022692"/>
    </source>
</evidence>
<evidence type="ECO:0000256" key="1">
    <source>
        <dbReference type="ARBA" id="ARBA00000085"/>
    </source>
</evidence>
<keyword evidence="5 9" id="KW-0812">Transmembrane</keyword>
<evidence type="ECO:0000256" key="7">
    <source>
        <dbReference type="ARBA" id="ARBA00022989"/>
    </source>
</evidence>
<dbReference type="PANTHER" id="PTHR45436">
    <property type="entry name" value="SENSOR HISTIDINE KINASE YKOH"/>
    <property type="match status" value="1"/>
</dbReference>
<evidence type="ECO:0000313" key="12">
    <source>
        <dbReference type="Proteomes" id="UP000198662"/>
    </source>
</evidence>
<dbReference type="GO" id="GO:0004673">
    <property type="term" value="F:protein histidine kinase activity"/>
    <property type="evidence" value="ECO:0007669"/>
    <property type="project" value="UniProtKB-EC"/>
</dbReference>
<dbReference type="Proteomes" id="UP000198662">
    <property type="component" value="Unassembled WGS sequence"/>
</dbReference>
<dbReference type="InterPro" id="IPR050428">
    <property type="entry name" value="TCS_sensor_his_kinase"/>
</dbReference>
<evidence type="ECO:0000256" key="8">
    <source>
        <dbReference type="SAM" id="MobiDB-lite"/>
    </source>
</evidence>
<evidence type="ECO:0000256" key="9">
    <source>
        <dbReference type="SAM" id="Phobius"/>
    </source>
</evidence>
<evidence type="ECO:0000256" key="6">
    <source>
        <dbReference type="ARBA" id="ARBA00022777"/>
    </source>
</evidence>
<evidence type="ECO:0000256" key="4">
    <source>
        <dbReference type="ARBA" id="ARBA00022679"/>
    </source>
</evidence>
<feature type="region of interest" description="Disordered" evidence="8">
    <location>
        <begin position="662"/>
        <end position="764"/>
    </location>
</feature>
<keyword evidence="9" id="KW-0472">Membrane</keyword>
<sequence>MLPIAAALMGMLVLGLFQTVNVWDEYQNATDAEVLAGLSADLNDALEAHRLEAGPLVQSVINDGGGQFDSAVARRETDWAFDHLEESTPSVTARFPDLEDDLASLFAKAEDLETARAAFDRLSTGEADIDDDEVADAYLIYRDVANKIVSIAAILPRLVDDAEVAAHLDSLAALMQASRIAAEIQFSLATDLVGLAEDQAVVVGRSELSNVSYLSGNFDRQITEFQANASAETSSVYKAAMDSEEVGIAQEALGIYTRGNVPTISPEDFANAQGAIVAALDTTQESVLDAMQADVELIRDASSRTLLTTFALVIVLALTSIISAAMLARRISLRVDGVREATLTAAYDTLPKTVAAVSQAANADEVDRLLQTAKRQTVQTSDSRYSDELDSLAEAFSAAHHQALRQTANQALLRIDVEAMMKTLARRGQSLIRRQQQVMESLVEQAPDHAVPEEWRSVYHLLARMRRNEENLLLLAGGDPQRRYNHPANLDTIIRDAVAEIEDAGRVLVENQVSARLETKPAGDLVRILAELLDNAAAYSPPTQSVRVTSRRSGSEIVISIADDGIGLAPEPMAAINRRLAEPTQLNSELTATMGLLVVGRLAAEHSVSVQLHSTMGKGTLALVRIPASAHAEDPVGLSPDLTGSAARLALSARAANLPVTGTGAETAAPSAVEPIVPRPRKAGPTPGPRPVAGGTLNGGKVAQAPAGPAPETLDVTFRKVNRALENSGRTNGAELPRRAPGSRLLPGSVPTARQGGGADLDPAEIRDRLAGFASGIAAAAAHEQRQ</sequence>
<dbReference type="InterPro" id="IPR036890">
    <property type="entry name" value="HATPase_C_sf"/>
</dbReference>
<accession>A0A1G9JRX1</accession>
<keyword evidence="3" id="KW-0597">Phosphoprotein</keyword>
<dbReference type="PANTHER" id="PTHR45436:SF5">
    <property type="entry name" value="SENSOR HISTIDINE KINASE TRCS"/>
    <property type="match status" value="1"/>
</dbReference>
<reference evidence="12" key="1">
    <citation type="submission" date="2016-10" db="EMBL/GenBank/DDBJ databases">
        <authorList>
            <person name="Varghese N."/>
            <person name="Submissions S."/>
        </authorList>
    </citation>
    <scope>NUCLEOTIDE SEQUENCE [LARGE SCALE GENOMIC DNA]</scope>
    <source>
        <strain evidence="12">CGMCC 4.3147</strain>
    </source>
</reference>
<dbReference type="EMBL" id="FNGF01000005">
    <property type="protein sequence ID" value="SDL40122.1"/>
    <property type="molecule type" value="Genomic_DNA"/>
</dbReference>
<dbReference type="GO" id="GO:0000160">
    <property type="term" value="P:phosphorelay signal transduction system"/>
    <property type="evidence" value="ECO:0007669"/>
    <property type="project" value="TreeGrafter"/>
</dbReference>
<dbReference type="InterPro" id="IPR003594">
    <property type="entry name" value="HATPase_dom"/>
</dbReference>
<dbReference type="InterPro" id="IPR005467">
    <property type="entry name" value="His_kinase_dom"/>
</dbReference>
<evidence type="ECO:0000256" key="2">
    <source>
        <dbReference type="ARBA" id="ARBA00012438"/>
    </source>
</evidence>